<feature type="transmembrane region" description="Helical" evidence="12">
    <location>
        <begin position="306"/>
        <end position="326"/>
    </location>
</feature>
<evidence type="ECO:0000256" key="4">
    <source>
        <dbReference type="ARBA" id="ARBA00022617"/>
    </source>
</evidence>
<dbReference type="PROSITE" id="PS50255">
    <property type="entry name" value="CYTOCHROME_B5_2"/>
    <property type="match status" value="1"/>
</dbReference>
<feature type="transmembrane region" description="Helical" evidence="12">
    <location>
        <begin position="169"/>
        <end position="191"/>
    </location>
</feature>
<evidence type="ECO:0000256" key="1">
    <source>
        <dbReference type="ARBA" id="ARBA00004141"/>
    </source>
</evidence>
<feature type="transmembrane region" description="Helical" evidence="12">
    <location>
        <begin position="251"/>
        <end position="277"/>
    </location>
</feature>
<dbReference type="SUPFAM" id="SSF55856">
    <property type="entry name" value="Cytochrome b5-like heme/steroid binding domain"/>
    <property type="match status" value="1"/>
</dbReference>
<dbReference type="PIRSF" id="PIRSF015921">
    <property type="entry name" value="FA_sphinglp_des"/>
    <property type="match status" value="1"/>
</dbReference>
<dbReference type="InterPro" id="IPR001199">
    <property type="entry name" value="Cyt_B5-like_heme/steroid-bd"/>
</dbReference>
<evidence type="ECO:0000256" key="5">
    <source>
        <dbReference type="ARBA" id="ARBA00022692"/>
    </source>
</evidence>
<dbReference type="OrthoDB" id="260091at2759"/>
<dbReference type="Pfam" id="PF00173">
    <property type="entry name" value="Cyt-b5"/>
    <property type="match status" value="1"/>
</dbReference>
<dbReference type="InterPro" id="IPR005804">
    <property type="entry name" value="FA_desaturase_dom"/>
</dbReference>
<dbReference type="InterPro" id="IPR036400">
    <property type="entry name" value="Cyt_B5-like_heme/steroid_sf"/>
</dbReference>
<dbReference type="Proteomes" id="UP001163046">
    <property type="component" value="Unassembled WGS sequence"/>
</dbReference>
<keyword evidence="4" id="KW-0349">Heme</keyword>
<gene>
    <name evidence="14" type="ORF">OS493_035801</name>
</gene>
<evidence type="ECO:0000256" key="12">
    <source>
        <dbReference type="SAM" id="Phobius"/>
    </source>
</evidence>
<dbReference type="GO" id="GO:0006629">
    <property type="term" value="P:lipid metabolic process"/>
    <property type="evidence" value="ECO:0007669"/>
    <property type="project" value="UniProtKB-KW"/>
</dbReference>
<dbReference type="PRINTS" id="PR00363">
    <property type="entry name" value="CYTOCHROMEB5"/>
</dbReference>
<organism evidence="14 15">
    <name type="scientific">Desmophyllum pertusum</name>
    <dbReference type="NCBI Taxonomy" id="174260"/>
    <lineage>
        <taxon>Eukaryota</taxon>
        <taxon>Metazoa</taxon>
        <taxon>Cnidaria</taxon>
        <taxon>Anthozoa</taxon>
        <taxon>Hexacorallia</taxon>
        <taxon>Scleractinia</taxon>
        <taxon>Caryophylliina</taxon>
        <taxon>Caryophylliidae</taxon>
        <taxon>Desmophyllum</taxon>
    </lineage>
</organism>
<dbReference type="GO" id="GO:0016717">
    <property type="term" value="F:oxidoreductase activity, acting on paired donors, with oxidation of a pair of donors resulting in the reduction of molecular oxygen to two molecules of water"/>
    <property type="evidence" value="ECO:0007669"/>
    <property type="project" value="TreeGrafter"/>
</dbReference>
<feature type="domain" description="Cytochrome b5 heme-binding" evidence="13">
    <location>
        <begin position="4"/>
        <end position="80"/>
    </location>
</feature>
<keyword evidence="9" id="KW-0408">Iron</keyword>
<dbReference type="Gene3D" id="3.10.120.10">
    <property type="entry name" value="Cytochrome b5-like heme/steroid binding domain"/>
    <property type="match status" value="1"/>
</dbReference>
<evidence type="ECO:0000256" key="9">
    <source>
        <dbReference type="ARBA" id="ARBA00023004"/>
    </source>
</evidence>
<evidence type="ECO:0000256" key="3">
    <source>
        <dbReference type="ARBA" id="ARBA00009295"/>
    </source>
</evidence>
<reference evidence="14" key="1">
    <citation type="submission" date="2023-01" db="EMBL/GenBank/DDBJ databases">
        <title>Genome assembly of the deep-sea coral Lophelia pertusa.</title>
        <authorList>
            <person name="Herrera S."/>
            <person name="Cordes E."/>
        </authorList>
    </citation>
    <scope>NUCLEOTIDE SEQUENCE</scope>
    <source>
        <strain evidence="14">USNM1676648</strain>
        <tissue evidence="14">Polyp</tissue>
    </source>
</reference>
<comment type="similarity">
    <text evidence="3">Belongs to the fatty acid desaturase type 1 family.</text>
</comment>
<evidence type="ECO:0000256" key="10">
    <source>
        <dbReference type="ARBA" id="ARBA00023098"/>
    </source>
</evidence>
<keyword evidence="11 12" id="KW-0472">Membrane</keyword>
<feature type="transmembrane region" description="Helical" evidence="12">
    <location>
        <begin position="284"/>
        <end position="300"/>
    </location>
</feature>
<comment type="pathway">
    <text evidence="2">Lipid metabolism.</text>
</comment>
<dbReference type="EMBL" id="MU827357">
    <property type="protein sequence ID" value="KAJ7351735.1"/>
    <property type="molecule type" value="Genomic_DNA"/>
</dbReference>
<evidence type="ECO:0000256" key="7">
    <source>
        <dbReference type="ARBA" id="ARBA00022989"/>
    </source>
</evidence>
<keyword evidence="15" id="KW-1185">Reference proteome</keyword>
<keyword evidence="6" id="KW-0479">Metal-binding</keyword>
<protein>
    <recommendedName>
        <fullName evidence="13">Cytochrome b5 heme-binding domain-containing protein</fullName>
    </recommendedName>
</protein>
<keyword evidence="5 12" id="KW-0812">Transmembrane</keyword>
<dbReference type="InterPro" id="IPR012171">
    <property type="entry name" value="Fatty_acid_desaturase"/>
</dbReference>
<dbReference type="GO" id="GO:0046872">
    <property type="term" value="F:metal ion binding"/>
    <property type="evidence" value="ECO:0007669"/>
    <property type="project" value="UniProtKB-KW"/>
</dbReference>
<dbReference type="PANTHER" id="PTHR19353:SF30">
    <property type="entry name" value="DELTA 8-(E)-SPHINGOLIPID DESATURASE"/>
    <property type="match status" value="1"/>
</dbReference>
<evidence type="ECO:0000313" key="14">
    <source>
        <dbReference type="EMBL" id="KAJ7351735.1"/>
    </source>
</evidence>
<comment type="subcellular location">
    <subcellularLocation>
        <location evidence="1">Membrane</location>
        <topology evidence="1">Multi-pass membrane protein</topology>
    </subcellularLocation>
</comment>
<feature type="transmembrane region" description="Helical" evidence="12">
    <location>
        <begin position="109"/>
        <end position="130"/>
    </location>
</feature>
<evidence type="ECO:0000256" key="6">
    <source>
        <dbReference type="ARBA" id="ARBA00022723"/>
    </source>
</evidence>
<dbReference type="CDD" id="cd03506">
    <property type="entry name" value="Delta6-FADS-like"/>
    <property type="match status" value="1"/>
</dbReference>
<evidence type="ECO:0000313" key="15">
    <source>
        <dbReference type="Proteomes" id="UP001163046"/>
    </source>
</evidence>
<name>A0A9W9YLL8_9CNID</name>
<keyword evidence="10" id="KW-0443">Lipid metabolism</keyword>
<dbReference type="AlphaFoldDB" id="A0A9W9YLL8"/>
<evidence type="ECO:0000256" key="8">
    <source>
        <dbReference type="ARBA" id="ARBA00023002"/>
    </source>
</evidence>
<dbReference type="GO" id="GO:0016020">
    <property type="term" value="C:membrane"/>
    <property type="evidence" value="ECO:0007669"/>
    <property type="project" value="UniProtKB-SubCell"/>
</dbReference>
<keyword evidence="7 12" id="KW-1133">Transmembrane helix</keyword>
<dbReference type="Pfam" id="PF00487">
    <property type="entry name" value="FA_desaturase"/>
    <property type="match status" value="1"/>
</dbReference>
<evidence type="ECO:0000256" key="11">
    <source>
        <dbReference type="ARBA" id="ARBA00023136"/>
    </source>
</evidence>
<accession>A0A9W9YLL8</accession>
<proteinExistence type="inferred from homology"/>
<evidence type="ECO:0000256" key="2">
    <source>
        <dbReference type="ARBA" id="ARBA00005189"/>
    </source>
</evidence>
<dbReference type="PANTHER" id="PTHR19353">
    <property type="entry name" value="FATTY ACID DESATURASE 2"/>
    <property type="match status" value="1"/>
</dbReference>
<evidence type="ECO:0000259" key="13">
    <source>
        <dbReference type="PROSITE" id="PS50255"/>
    </source>
</evidence>
<comment type="caution">
    <text evidence="14">The sequence shown here is derived from an EMBL/GenBank/DDBJ whole genome shotgun (WGS) entry which is preliminary data.</text>
</comment>
<dbReference type="SMART" id="SM01117">
    <property type="entry name" value="Cyt-b5"/>
    <property type="match status" value="1"/>
</dbReference>
<keyword evidence="8" id="KW-0560">Oxidoreductase</keyword>
<sequence length="450" mass="52123">MKKTNYYSLDEVKKHNSEGDYWVVINDEVYDLSRWAPHHPGGELPIRYMAGHDCTDVFKAFHLNWVSEKKLPAFKIGEVADECKRSESSLVKDYRKVREEIERGLDTNYWFYVGHGIHLSVIFAVLVYGVVYSNNVYIQVASSITMALFWQQMAFVGHDIGHTAVTHNLKVDGLLGIFAGNMTTGISIGWWKRSHNAHHIVTNSVEFDPDIQHLPVIAITDKFFKSVRSMYHEKILYFDGVAKFFVSNQHWLYYLIMGLARYNLYVQSVLLVFAGTLPKGQNKYLEIFGLVFFWTWYIYLCSFLPSWTSLFIFVFVAHFLAGILHIQITLSHFSMETYHGHPMDAFNKSSSEFLRSQLATTMDIDCYPWLDFVHGGLQFQIEHHLFPRLPRHRLRAAKAKIIELCKKHNVTYRTKTFLEANIEIVQQLKETATKAQCISPIIWEGINAIG</sequence>